<evidence type="ECO:0000313" key="5">
    <source>
        <dbReference type="Proteomes" id="UP000557772"/>
    </source>
</evidence>
<evidence type="ECO:0000313" key="4">
    <source>
        <dbReference type="EMBL" id="NNG39508.1"/>
    </source>
</evidence>
<evidence type="ECO:0000256" key="1">
    <source>
        <dbReference type="ARBA" id="ARBA00001946"/>
    </source>
</evidence>
<dbReference type="InterPro" id="IPR015797">
    <property type="entry name" value="NUDIX_hydrolase-like_dom_sf"/>
</dbReference>
<reference evidence="4 5" key="1">
    <citation type="submission" date="2020-05" db="EMBL/GenBank/DDBJ databases">
        <title>Flexivirga sp. ID2601S isolated from air conditioner.</title>
        <authorList>
            <person name="Kim D.H."/>
        </authorList>
    </citation>
    <scope>NUCLEOTIDE SEQUENCE [LARGE SCALE GENOMIC DNA]</scope>
    <source>
        <strain evidence="4 5">ID2601S</strain>
    </source>
</reference>
<organism evidence="4 5">
    <name type="scientific">Flexivirga aerilata</name>
    <dbReference type="NCBI Taxonomy" id="1656889"/>
    <lineage>
        <taxon>Bacteria</taxon>
        <taxon>Bacillati</taxon>
        <taxon>Actinomycetota</taxon>
        <taxon>Actinomycetes</taxon>
        <taxon>Micrococcales</taxon>
        <taxon>Dermacoccaceae</taxon>
        <taxon>Flexivirga</taxon>
    </lineage>
</organism>
<evidence type="ECO:0000256" key="2">
    <source>
        <dbReference type="ARBA" id="ARBA00022801"/>
    </source>
</evidence>
<dbReference type="GO" id="GO:0016787">
    <property type="term" value="F:hydrolase activity"/>
    <property type="evidence" value="ECO:0007669"/>
    <property type="project" value="UniProtKB-KW"/>
</dbReference>
<dbReference type="CDD" id="cd04688">
    <property type="entry name" value="NUDIX_Hydrolase"/>
    <property type="match status" value="1"/>
</dbReference>
<keyword evidence="5" id="KW-1185">Reference proteome</keyword>
<dbReference type="PANTHER" id="PTHR43046">
    <property type="entry name" value="GDP-MANNOSE MANNOSYL HYDROLASE"/>
    <property type="match status" value="1"/>
</dbReference>
<dbReference type="RefSeq" id="WP_171154324.1">
    <property type="nucleotide sequence ID" value="NZ_JABENB010000001.1"/>
</dbReference>
<name>A0A849AJS4_9MICO</name>
<dbReference type="EMBL" id="JABENB010000001">
    <property type="protein sequence ID" value="NNG39508.1"/>
    <property type="molecule type" value="Genomic_DNA"/>
</dbReference>
<proteinExistence type="predicted"/>
<dbReference type="SUPFAM" id="SSF55811">
    <property type="entry name" value="Nudix"/>
    <property type="match status" value="1"/>
</dbReference>
<feature type="domain" description="Nudix hydrolase" evidence="3">
    <location>
        <begin position="33"/>
        <end position="109"/>
    </location>
</feature>
<dbReference type="Pfam" id="PF00293">
    <property type="entry name" value="NUDIX"/>
    <property type="match status" value="1"/>
</dbReference>
<comment type="cofactor">
    <cofactor evidence="1">
        <name>Mg(2+)</name>
        <dbReference type="ChEBI" id="CHEBI:18420"/>
    </cofactor>
</comment>
<comment type="caution">
    <text evidence="4">The sequence shown here is derived from an EMBL/GenBank/DDBJ whole genome shotgun (WGS) entry which is preliminary data.</text>
</comment>
<dbReference type="Proteomes" id="UP000557772">
    <property type="component" value="Unassembled WGS sequence"/>
</dbReference>
<protein>
    <submittedName>
        <fullName evidence="4">NUDIX domain-containing protein</fullName>
    </submittedName>
</protein>
<evidence type="ECO:0000259" key="3">
    <source>
        <dbReference type="Pfam" id="PF00293"/>
    </source>
</evidence>
<accession>A0A849AJS4</accession>
<sequence length="167" mass="17695">MAQHTGIRVKSMAILLSLDGGRQAVSRLGPTAEHPRGFHRLLGGSVEHGERAADALARELRKELGADVVEAHLVEVVENIFTMDGEPGHEVVFVYATRLADAGVIPQDGGTFTDGDAPLQVVWRQLSDTGEVPLFPVDAVELARVCAANAAQLFAASAPGPGETPRR</sequence>
<dbReference type="Gene3D" id="3.90.79.10">
    <property type="entry name" value="Nucleoside Triphosphate Pyrophosphohydrolase"/>
    <property type="match status" value="1"/>
</dbReference>
<dbReference type="AlphaFoldDB" id="A0A849AJS4"/>
<dbReference type="InterPro" id="IPR000086">
    <property type="entry name" value="NUDIX_hydrolase_dom"/>
</dbReference>
<dbReference type="PANTHER" id="PTHR43046:SF14">
    <property type="entry name" value="MUTT_NUDIX FAMILY PROTEIN"/>
    <property type="match status" value="1"/>
</dbReference>
<gene>
    <name evidence="4" type="ORF">HJ588_09525</name>
</gene>
<keyword evidence="2" id="KW-0378">Hydrolase</keyword>